<dbReference type="AlphaFoldDB" id="A0A9D4CHN6"/>
<reference evidence="1" key="2">
    <citation type="submission" date="2020-11" db="EMBL/GenBank/DDBJ databases">
        <authorList>
            <person name="McCartney M.A."/>
            <person name="Auch B."/>
            <person name="Kono T."/>
            <person name="Mallez S."/>
            <person name="Becker A."/>
            <person name="Gohl D.M."/>
            <person name="Silverstein K.A.T."/>
            <person name="Koren S."/>
            <person name="Bechman K.B."/>
            <person name="Herman A."/>
            <person name="Abrahante J.E."/>
            <person name="Garbe J."/>
        </authorList>
    </citation>
    <scope>NUCLEOTIDE SEQUENCE</scope>
    <source>
        <strain evidence="1">Duluth1</strain>
        <tissue evidence="1">Whole animal</tissue>
    </source>
</reference>
<name>A0A9D4CHN6_DREPO</name>
<evidence type="ECO:0000313" key="2">
    <source>
        <dbReference type="Proteomes" id="UP000828390"/>
    </source>
</evidence>
<dbReference type="Proteomes" id="UP000828390">
    <property type="component" value="Unassembled WGS sequence"/>
</dbReference>
<dbReference type="EMBL" id="JAIWYP010000012">
    <property type="protein sequence ID" value="KAH3725490.1"/>
    <property type="molecule type" value="Genomic_DNA"/>
</dbReference>
<reference evidence="1" key="1">
    <citation type="journal article" date="2019" name="bioRxiv">
        <title>The Genome of the Zebra Mussel, Dreissena polymorpha: A Resource for Invasive Species Research.</title>
        <authorList>
            <person name="McCartney M.A."/>
            <person name="Auch B."/>
            <person name="Kono T."/>
            <person name="Mallez S."/>
            <person name="Zhang Y."/>
            <person name="Obille A."/>
            <person name="Becker A."/>
            <person name="Abrahante J.E."/>
            <person name="Garbe J."/>
            <person name="Badalamenti J.P."/>
            <person name="Herman A."/>
            <person name="Mangelson H."/>
            <person name="Liachko I."/>
            <person name="Sullivan S."/>
            <person name="Sone E.D."/>
            <person name="Koren S."/>
            <person name="Silverstein K.A.T."/>
            <person name="Beckman K.B."/>
            <person name="Gohl D.M."/>
        </authorList>
    </citation>
    <scope>NUCLEOTIDE SEQUENCE</scope>
    <source>
        <strain evidence="1">Duluth1</strain>
        <tissue evidence="1">Whole animal</tissue>
    </source>
</reference>
<keyword evidence="2" id="KW-1185">Reference proteome</keyword>
<sequence>MENDDDIPTQRLLYLSNISQNTFFCKDAYLALSARDKVAACCTTYSPVYMRRRVPSFSRHVATRKAYLSSTPLMAFQEVPSVSANSNTCDPWRKSLMVVTLDSRIRDGCFGVAVTRQMLLKYYSLLALASRHFSSLTTPPPSSLLKPPTGQMHVFSLSNSNRPPLTLIRREPLLTFLIRRPVLGSPIPLRENDELFKALTKSIDLKAISLNNPTETFLFYETHFPLILKRNMIERELASTPSRRSRTPEPPTSVITSRQRSLNQRLVELEFMMEEMKSATEDSPLVTELYDATFDPTKWPWYKMDTRSFCRR</sequence>
<organism evidence="1 2">
    <name type="scientific">Dreissena polymorpha</name>
    <name type="common">Zebra mussel</name>
    <name type="synonym">Mytilus polymorpha</name>
    <dbReference type="NCBI Taxonomy" id="45954"/>
    <lineage>
        <taxon>Eukaryota</taxon>
        <taxon>Metazoa</taxon>
        <taxon>Spiralia</taxon>
        <taxon>Lophotrochozoa</taxon>
        <taxon>Mollusca</taxon>
        <taxon>Bivalvia</taxon>
        <taxon>Autobranchia</taxon>
        <taxon>Heteroconchia</taxon>
        <taxon>Euheterodonta</taxon>
        <taxon>Imparidentia</taxon>
        <taxon>Neoheterodontei</taxon>
        <taxon>Myida</taxon>
        <taxon>Dreissenoidea</taxon>
        <taxon>Dreissenidae</taxon>
        <taxon>Dreissena</taxon>
    </lineage>
</organism>
<dbReference type="OrthoDB" id="6145977at2759"/>
<gene>
    <name evidence="1" type="ORF">DPMN_051334</name>
</gene>
<accession>A0A9D4CHN6</accession>
<protein>
    <submittedName>
        <fullName evidence="1">Uncharacterized protein</fullName>
    </submittedName>
</protein>
<evidence type="ECO:0000313" key="1">
    <source>
        <dbReference type="EMBL" id="KAH3725490.1"/>
    </source>
</evidence>
<proteinExistence type="predicted"/>
<comment type="caution">
    <text evidence="1">The sequence shown here is derived from an EMBL/GenBank/DDBJ whole genome shotgun (WGS) entry which is preliminary data.</text>
</comment>